<evidence type="ECO:0000313" key="8">
    <source>
        <dbReference type="EMBL" id="ACV58612.1"/>
    </source>
</evidence>
<evidence type="ECO:0000256" key="4">
    <source>
        <dbReference type="PIRNR" id="PIRNR000355"/>
    </source>
</evidence>
<dbReference type="InterPro" id="IPR000358">
    <property type="entry name" value="RNR_small_fam"/>
</dbReference>
<proteinExistence type="inferred from homology"/>
<dbReference type="PANTHER" id="PTHR23409">
    <property type="entry name" value="RIBONUCLEOSIDE-DIPHOSPHATE REDUCTASE SMALL CHAIN"/>
    <property type="match status" value="1"/>
</dbReference>
<evidence type="ECO:0000256" key="1">
    <source>
        <dbReference type="ARBA" id="ARBA00009303"/>
    </source>
</evidence>
<feature type="binding site" evidence="6">
    <location>
        <position position="244"/>
    </location>
    <ligand>
        <name>Fe cation</name>
        <dbReference type="ChEBI" id="CHEBI:24875"/>
        <label>2</label>
    </ligand>
</feature>
<feature type="binding site" evidence="6">
    <location>
        <position position="146"/>
    </location>
    <ligand>
        <name>Fe cation</name>
        <dbReference type="ChEBI" id="CHEBI:24875"/>
        <label>1</label>
    </ligand>
</feature>
<dbReference type="eggNOG" id="COG0208">
    <property type="taxonomic scope" value="Bacteria"/>
</dbReference>
<keyword evidence="4 6" id="KW-0408">Iron</keyword>
<dbReference type="InterPro" id="IPR012348">
    <property type="entry name" value="RNR-like"/>
</dbReference>
<dbReference type="InterPro" id="IPR009078">
    <property type="entry name" value="Ferritin-like_SF"/>
</dbReference>
<dbReference type="Proteomes" id="UP000001917">
    <property type="component" value="Chromosome"/>
</dbReference>
<comment type="catalytic activity">
    <reaction evidence="3 4">
        <text>a 2'-deoxyribonucleoside 5'-diphosphate + [thioredoxin]-disulfide + H2O = a ribonucleoside 5'-diphosphate + [thioredoxin]-dithiol</text>
        <dbReference type="Rhea" id="RHEA:23252"/>
        <dbReference type="Rhea" id="RHEA-COMP:10698"/>
        <dbReference type="Rhea" id="RHEA-COMP:10700"/>
        <dbReference type="ChEBI" id="CHEBI:15377"/>
        <dbReference type="ChEBI" id="CHEBI:29950"/>
        <dbReference type="ChEBI" id="CHEBI:50058"/>
        <dbReference type="ChEBI" id="CHEBI:57930"/>
        <dbReference type="ChEBI" id="CHEBI:73316"/>
        <dbReference type="EC" id="1.17.4.1"/>
    </reaction>
</comment>
<feature type="binding site" evidence="6">
    <location>
        <position position="143"/>
    </location>
    <ligand>
        <name>Fe cation</name>
        <dbReference type="ChEBI" id="CHEBI:24875"/>
        <label>2</label>
    </ligand>
</feature>
<name>C8WWZ0_ALIAD</name>
<sequence length="369" mass="43189">MFVLMSTAGVPCAHADEERQEDAAMQLKRTRLFNAEGDRDWGKRRIIGGNTTNMIELNNIKYEWAYKLYRAMMNNFWIPEEIPLADDARQYDLLSDDERRSYNKVLSFLIFMDSLLTHNLPNINEYITAPEVNLCLTVHAFQEAVHSQSYGYVLDSVVNPATRDQIYNEWRNDDHLLRRNQFITDLFEEFIENPTDRNLMKTIVANYILEGVYFYAGFGFFFVLGRQGKMLGTVSEIKFIQRDELTHLAIFRNLYHEIIRENPGIVTPDMEEEFVEMMRTAVQHEIAWGQYVTQGKIVGLTDALIDAYIKYLANLRLQSLNLPILYPEIKEHPMPWMDSFAAINSHKTDFFEQRVTNYTKAGNLNWDDL</sequence>
<evidence type="ECO:0000313" key="9">
    <source>
        <dbReference type="Proteomes" id="UP000001917"/>
    </source>
</evidence>
<dbReference type="KEGG" id="aac:Aaci_1600"/>
<dbReference type="GO" id="GO:0004748">
    <property type="term" value="F:ribonucleoside-diphosphate reductase activity, thioredoxin disulfide as acceptor"/>
    <property type="evidence" value="ECO:0007669"/>
    <property type="project" value="UniProtKB-EC"/>
</dbReference>
<dbReference type="GO" id="GO:0046872">
    <property type="term" value="F:metal ion binding"/>
    <property type="evidence" value="ECO:0007669"/>
    <property type="project" value="UniProtKB-KW"/>
</dbReference>
<reference evidence="9" key="1">
    <citation type="submission" date="2009-09" db="EMBL/GenBank/DDBJ databases">
        <title>The complete chromosome of Alicyclobacillus acidocaldarius subsp. acidocaldarius DSM 446.</title>
        <authorList>
            <consortium name="US DOE Joint Genome Institute (JGI-PGF)"/>
            <person name="Lucas S."/>
            <person name="Copeland A."/>
            <person name="Lapidus A."/>
            <person name="Glavina del Rio T."/>
            <person name="Dalin E."/>
            <person name="Tice H."/>
            <person name="Bruce D."/>
            <person name="Goodwin L."/>
            <person name="Pitluck S."/>
            <person name="Kyrpides N."/>
            <person name="Mavromatis K."/>
            <person name="Ivanova N."/>
            <person name="Ovchinnikova G."/>
            <person name="Chertkov O."/>
            <person name="Sims D."/>
            <person name="Brettin T."/>
            <person name="Detter J.C."/>
            <person name="Han C."/>
            <person name="Larimer F."/>
            <person name="Land M."/>
            <person name="Hauser L."/>
            <person name="Markowitz V."/>
            <person name="Cheng J.-F."/>
            <person name="Hugenholtz P."/>
            <person name="Woyke T."/>
            <person name="Wu D."/>
            <person name="Pukall R."/>
            <person name="Klenk H.-P."/>
            <person name="Eisen J.A."/>
        </authorList>
    </citation>
    <scope>NUCLEOTIDE SEQUENCE [LARGE SCALE GENOMIC DNA]</scope>
    <source>
        <strain evidence="9">ATCC 27009 / DSM 446 / BCRC 14685 / JCM 5260 / KCTC 1825 / NBRC 15652 / NCIMB 11725 / NRRL B-14509 / 104-IA</strain>
    </source>
</reference>
<dbReference type="PROSITE" id="PS00368">
    <property type="entry name" value="RIBORED_SMALL"/>
    <property type="match status" value="1"/>
</dbReference>
<comment type="similarity">
    <text evidence="1 4">Belongs to the ribonucleoside diphosphate reductase small chain family.</text>
</comment>
<dbReference type="InterPro" id="IPR030475">
    <property type="entry name" value="RNR_small_AS"/>
</dbReference>
<dbReference type="HOGENOM" id="CLU_035339_1_0_9"/>
<feature type="binding site" evidence="6">
    <location>
        <position position="113"/>
    </location>
    <ligand>
        <name>Fe cation</name>
        <dbReference type="ChEBI" id="CHEBI:24875"/>
        <label>1</label>
    </ligand>
</feature>
<dbReference type="SUPFAM" id="SSF47240">
    <property type="entry name" value="Ferritin-like"/>
    <property type="match status" value="1"/>
</dbReference>
<dbReference type="STRING" id="521098.Aaci_1600"/>
<dbReference type="EMBL" id="CP001727">
    <property type="protein sequence ID" value="ACV58612.1"/>
    <property type="molecule type" value="Genomic_DNA"/>
</dbReference>
<feature type="active site" evidence="5">
    <location>
        <position position="150"/>
    </location>
</feature>
<keyword evidence="4 6" id="KW-0479">Metal-binding</keyword>
<evidence type="ECO:0000256" key="6">
    <source>
        <dbReference type="PIRSR" id="PIRSR000355-2"/>
    </source>
</evidence>
<dbReference type="NCBIfam" id="NF007184">
    <property type="entry name" value="PRK09614.1-3"/>
    <property type="match status" value="1"/>
</dbReference>
<evidence type="ECO:0000256" key="7">
    <source>
        <dbReference type="SAM" id="Phobius"/>
    </source>
</evidence>
<feature type="binding site" evidence="6">
    <location>
        <position position="143"/>
    </location>
    <ligand>
        <name>Fe cation</name>
        <dbReference type="ChEBI" id="CHEBI:24875"/>
        <label>1</label>
    </ligand>
</feature>
<organism evidence="8 9">
    <name type="scientific">Alicyclobacillus acidocaldarius subsp. acidocaldarius (strain ATCC 27009 / DSM 446 / BCRC 14685 / JCM 5260 / KCTC 1825 / NBRC 15652 / NCIMB 11725 / NRRL B-14509 / 104-IA)</name>
    <name type="common">Bacillus acidocaldarius</name>
    <dbReference type="NCBI Taxonomy" id="521098"/>
    <lineage>
        <taxon>Bacteria</taxon>
        <taxon>Bacillati</taxon>
        <taxon>Bacillota</taxon>
        <taxon>Bacilli</taxon>
        <taxon>Bacillales</taxon>
        <taxon>Alicyclobacillaceae</taxon>
        <taxon>Alicyclobacillus</taxon>
    </lineage>
</organism>
<evidence type="ECO:0000256" key="5">
    <source>
        <dbReference type="PIRSR" id="PIRSR000355-1"/>
    </source>
</evidence>
<dbReference type="CDD" id="cd01049">
    <property type="entry name" value="RNRR2"/>
    <property type="match status" value="1"/>
</dbReference>
<dbReference type="GO" id="GO:0009263">
    <property type="term" value="P:deoxyribonucleotide biosynthetic process"/>
    <property type="evidence" value="ECO:0007669"/>
    <property type="project" value="UniProtKB-KW"/>
</dbReference>
<protein>
    <recommendedName>
        <fullName evidence="4">Ribonucleoside-diphosphate reductase subunit beta</fullName>
        <ecNumber evidence="4">1.17.4.1</ecNumber>
    </recommendedName>
</protein>
<keyword evidence="4 8" id="KW-0560">Oxidoreductase</keyword>
<dbReference type="UniPathway" id="UPA00326"/>
<dbReference type="AlphaFoldDB" id="C8WWZ0"/>
<dbReference type="PANTHER" id="PTHR23409:SF18">
    <property type="entry name" value="RIBONUCLEOSIDE-DIPHOSPHATE REDUCTASE SUBUNIT M2"/>
    <property type="match status" value="1"/>
</dbReference>
<keyword evidence="7" id="KW-1133">Transmembrane helix</keyword>
<dbReference type="EC" id="1.17.4.1" evidence="4"/>
<keyword evidence="9" id="KW-1185">Reference proteome</keyword>
<keyword evidence="4" id="KW-0215">Deoxyribonucleotide synthesis</keyword>
<gene>
    <name evidence="8" type="ordered locus">Aaci_1600</name>
</gene>
<evidence type="ECO:0000256" key="3">
    <source>
        <dbReference type="ARBA" id="ARBA00047754"/>
    </source>
</evidence>
<comment type="subunit">
    <text evidence="2">Tetramer of two alpha and two beta subunits.</text>
</comment>
<accession>C8WWZ0</accession>
<comment type="function">
    <text evidence="4">Provides the precursors necessary for DNA synthesis. Catalyzes the biosynthesis of deoxyribonucleotides from the corresponding ribonucleotides.</text>
</comment>
<feature type="binding site" evidence="6">
    <location>
        <position position="247"/>
    </location>
    <ligand>
        <name>Fe cation</name>
        <dbReference type="ChEBI" id="CHEBI:24875"/>
        <label>2</label>
    </ligand>
</feature>
<reference evidence="8 9" key="2">
    <citation type="journal article" date="2010" name="Stand. Genomic Sci.">
        <title>Complete genome sequence of Alicyclobacillus acidocaldarius type strain (104-IA).</title>
        <authorList>
            <person name="Mavromatis K."/>
            <person name="Sikorski J."/>
            <person name="Lapidus A."/>
            <person name="Glavina Del Rio T."/>
            <person name="Copeland A."/>
            <person name="Tice H."/>
            <person name="Cheng J.F."/>
            <person name="Lucas S."/>
            <person name="Chen F."/>
            <person name="Nolan M."/>
            <person name="Bruce D."/>
            <person name="Goodwin L."/>
            <person name="Pitluck S."/>
            <person name="Ivanova N."/>
            <person name="Ovchinnikova G."/>
            <person name="Pati A."/>
            <person name="Chen A."/>
            <person name="Palaniappan K."/>
            <person name="Land M."/>
            <person name="Hauser L."/>
            <person name="Chang Y.J."/>
            <person name="Jeffries C.D."/>
            <person name="Chain P."/>
            <person name="Meincke L."/>
            <person name="Sims D."/>
            <person name="Chertkov O."/>
            <person name="Han C."/>
            <person name="Brettin T."/>
            <person name="Detter J.C."/>
            <person name="Wahrenburg C."/>
            <person name="Rohde M."/>
            <person name="Pukall R."/>
            <person name="Goker M."/>
            <person name="Bristow J."/>
            <person name="Eisen J.A."/>
            <person name="Markowitz V."/>
            <person name="Hugenholtz P."/>
            <person name="Klenk H.P."/>
            <person name="Kyrpides N.C."/>
        </authorList>
    </citation>
    <scope>NUCLEOTIDE SEQUENCE [LARGE SCALE GENOMIC DNA]</scope>
    <source>
        <strain evidence="9">ATCC 27009 / DSM 446 / BCRC 14685 / JCM 5260 / KCTC 1825 / NBRC 15652 / NCIMB 11725 / NRRL B-14509 / 104-IA</strain>
    </source>
</reference>
<evidence type="ECO:0000256" key="2">
    <source>
        <dbReference type="ARBA" id="ARBA00011209"/>
    </source>
</evidence>
<keyword evidence="7" id="KW-0472">Membrane</keyword>
<keyword evidence="7" id="KW-0812">Transmembrane</keyword>
<dbReference type="Gene3D" id="1.10.620.20">
    <property type="entry name" value="Ribonucleotide Reductase, subunit A"/>
    <property type="match status" value="1"/>
</dbReference>
<dbReference type="PIRSF" id="PIRSF000355">
    <property type="entry name" value="NrdB"/>
    <property type="match status" value="1"/>
</dbReference>
<feature type="binding site" evidence="6">
    <location>
        <position position="210"/>
    </location>
    <ligand>
        <name>Fe cation</name>
        <dbReference type="ChEBI" id="CHEBI:24875"/>
        <label>2</label>
    </ligand>
</feature>
<comment type="cofactor">
    <cofactor evidence="4 6">
        <name>Fe cation</name>
        <dbReference type="ChEBI" id="CHEBI:24875"/>
    </cofactor>
    <text evidence="4 6">Binds 2 iron ions per subunit.</text>
</comment>
<dbReference type="InterPro" id="IPR033909">
    <property type="entry name" value="RNR_small"/>
</dbReference>
<feature type="transmembrane region" description="Helical" evidence="7">
    <location>
        <begin position="204"/>
        <end position="224"/>
    </location>
</feature>
<dbReference type="Pfam" id="PF00268">
    <property type="entry name" value="Ribonuc_red_sm"/>
    <property type="match status" value="1"/>
</dbReference>